<comment type="caution">
    <text evidence="1">The sequence shown here is derived from an EMBL/GenBank/DDBJ whole genome shotgun (WGS) entry which is preliminary data.</text>
</comment>
<gene>
    <name evidence="1" type="ORF">AXW67_18200</name>
</gene>
<protein>
    <submittedName>
        <fullName evidence="1">Uncharacterized protein</fullName>
    </submittedName>
</protein>
<name>A0A176Z3E5_9BRAD</name>
<keyword evidence="2" id="KW-1185">Reference proteome</keyword>
<dbReference type="Proteomes" id="UP000077173">
    <property type="component" value="Unassembled WGS sequence"/>
</dbReference>
<dbReference type="RefSeq" id="WP_063679909.1">
    <property type="nucleotide sequence ID" value="NZ_LSEF01000073.1"/>
</dbReference>
<sequence>MNYCVDNRVVLSTEREHKNLYEWSIKEFDAKGRQIGRDQVPWGYSLYFEVVELIPSCNLRMSTDDRDGSGTKAEVSEHIFGRLRPSIEARQSGTYSMFGTQRRITDFGLFIYKSANDQDECRLWGSIGYETEWDFESQKQEDSIQAYIHLSPPKFEHLMGFVKFPRPTSAGLRLTGVSGFYSEWSPSIRTDHIKILANAADQQLEDPQRLGFNPPVLGRVREFDLSFQQKYPLMVKERD</sequence>
<accession>A0A176Z3E5</accession>
<reference evidence="1 2" key="1">
    <citation type="submission" date="2016-02" db="EMBL/GenBank/DDBJ databases">
        <title>Draft genome sequence of the strain BR 10247T Bradyrhizobium neotropicale isolated from nodules of Centrolobium paraense.</title>
        <authorList>
            <person name="Simoes-Araujo J.L."/>
            <person name="Barauna A.C."/>
            <person name="Silva K."/>
            <person name="Zilli J.E."/>
        </authorList>
    </citation>
    <scope>NUCLEOTIDE SEQUENCE [LARGE SCALE GENOMIC DNA]</scope>
    <source>
        <strain evidence="1 2">BR 10247</strain>
    </source>
</reference>
<dbReference type="AlphaFoldDB" id="A0A176Z3E5"/>
<dbReference type="EMBL" id="LSEF01000073">
    <property type="protein sequence ID" value="OAF13914.1"/>
    <property type="molecule type" value="Genomic_DNA"/>
</dbReference>
<proteinExistence type="predicted"/>
<dbReference type="GeneID" id="32581657"/>
<organism evidence="1 2">
    <name type="scientific">Bradyrhizobium neotropicale</name>
    <dbReference type="NCBI Taxonomy" id="1497615"/>
    <lineage>
        <taxon>Bacteria</taxon>
        <taxon>Pseudomonadati</taxon>
        <taxon>Pseudomonadota</taxon>
        <taxon>Alphaproteobacteria</taxon>
        <taxon>Hyphomicrobiales</taxon>
        <taxon>Nitrobacteraceae</taxon>
        <taxon>Bradyrhizobium</taxon>
    </lineage>
</organism>
<evidence type="ECO:0000313" key="1">
    <source>
        <dbReference type="EMBL" id="OAF13914.1"/>
    </source>
</evidence>
<evidence type="ECO:0000313" key="2">
    <source>
        <dbReference type="Proteomes" id="UP000077173"/>
    </source>
</evidence>